<protein>
    <submittedName>
        <fullName evidence="1">Uncharacterized protein</fullName>
    </submittedName>
</protein>
<keyword evidence="2" id="KW-1185">Reference proteome</keyword>
<accession>A0A1F5LL02</accession>
<dbReference type="AlphaFoldDB" id="A0A1F5LL02"/>
<reference evidence="1 2" key="1">
    <citation type="journal article" date="2016" name="Sci. Rep.">
        <title>Penicillium arizonense, a new, genome sequenced fungal species, reveals a high chemical diversity in secreted metabolites.</title>
        <authorList>
            <person name="Grijseels S."/>
            <person name="Nielsen J.C."/>
            <person name="Randelovic M."/>
            <person name="Nielsen J."/>
            <person name="Nielsen K.F."/>
            <person name="Workman M."/>
            <person name="Frisvad J.C."/>
        </authorList>
    </citation>
    <scope>NUCLEOTIDE SEQUENCE [LARGE SCALE GENOMIC DNA]</scope>
    <source>
        <strain evidence="1 2">CBS 141311</strain>
    </source>
</reference>
<dbReference type="OrthoDB" id="4424523at2759"/>
<organism evidence="1 2">
    <name type="scientific">Penicillium arizonense</name>
    <dbReference type="NCBI Taxonomy" id="1835702"/>
    <lineage>
        <taxon>Eukaryota</taxon>
        <taxon>Fungi</taxon>
        <taxon>Dikarya</taxon>
        <taxon>Ascomycota</taxon>
        <taxon>Pezizomycotina</taxon>
        <taxon>Eurotiomycetes</taxon>
        <taxon>Eurotiomycetidae</taxon>
        <taxon>Eurotiales</taxon>
        <taxon>Aspergillaceae</taxon>
        <taxon>Penicillium</taxon>
    </lineage>
</organism>
<dbReference type="EMBL" id="LXJU01000007">
    <property type="protein sequence ID" value="OGE53884.1"/>
    <property type="molecule type" value="Genomic_DNA"/>
</dbReference>
<dbReference type="GeneID" id="34575759"/>
<evidence type="ECO:0000313" key="1">
    <source>
        <dbReference type="EMBL" id="OGE53884.1"/>
    </source>
</evidence>
<evidence type="ECO:0000313" key="2">
    <source>
        <dbReference type="Proteomes" id="UP000177622"/>
    </source>
</evidence>
<gene>
    <name evidence="1" type="ORF">PENARI_c007G07342</name>
</gene>
<dbReference type="STRING" id="1835702.A0A1F5LL02"/>
<sequence length="258" mass="29391">MDAVLNKADRLEALLDKDGFKSWGFVIYRCTYQNNSDWEKFMARFLGAVPDYLEFYSGLDLLDTFAPTVLEDPSFEGATVATLREHFNQWAKASLKEEQGVAEDYHACTGRYRAPEDDDETGFVRMVYAEWKPEVLDEEDIANGDVPKPEEPVEGCTENDIRVLTDLRNSLYTRISWAIKQKECIARLDKKAGAFRLEESGRSTLGSWLGGRLLGQLYDFLHNYPVIGSTLAEHRLNTVVKFLVFSPATSTFYKNILI</sequence>
<comment type="caution">
    <text evidence="1">The sequence shown here is derived from an EMBL/GenBank/DDBJ whole genome shotgun (WGS) entry which is preliminary data.</text>
</comment>
<dbReference type="Proteomes" id="UP000177622">
    <property type="component" value="Unassembled WGS sequence"/>
</dbReference>
<name>A0A1F5LL02_PENAI</name>
<dbReference type="RefSeq" id="XP_022489321.1">
    <property type="nucleotide sequence ID" value="XM_022631025.1"/>
</dbReference>
<proteinExistence type="predicted"/>